<organism evidence="6 7">
    <name type="scientific">Sulfuriroseicoccus oceanibius</name>
    <dbReference type="NCBI Taxonomy" id="2707525"/>
    <lineage>
        <taxon>Bacteria</taxon>
        <taxon>Pseudomonadati</taxon>
        <taxon>Verrucomicrobiota</taxon>
        <taxon>Verrucomicrobiia</taxon>
        <taxon>Verrucomicrobiales</taxon>
        <taxon>Verrucomicrobiaceae</taxon>
        <taxon>Sulfuriroseicoccus</taxon>
    </lineage>
</organism>
<evidence type="ECO:0000256" key="5">
    <source>
        <dbReference type="ARBA" id="ARBA00023136"/>
    </source>
</evidence>
<dbReference type="CDD" id="cd13963">
    <property type="entry name" value="PT_UbiA_2"/>
    <property type="match status" value="1"/>
</dbReference>
<dbReference type="InterPro" id="IPR039653">
    <property type="entry name" value="Prenyltransferase"/>
</dbReference>
<dbReference type="Gene3D" id="1.10.357.140">
    <property type="entry name" value="UbiA prenyltransferase"/>
    <property type="match status" value="1"/>
</dbReference>
<evidence type="ECO:0000256" key="3">
    <source>
        <dbReference type="ARBA" id="ARBA00022692"/>
    </source>
</evidence>
<gene>
    <name evidence="6" type="ORF">G3M56_003300</name>
</gene>
<accession>A0A6B3LBJ4</accession>
<dbReference type="InterPro" id="IPR044878">
    <property type="entry name" value="UbiA_sf"/>
</dbReference>
<comment type="subcellular location">
    <subcellularLocation>
        <location evidence="1">Membrane</location>
        <topology evidence="1">Multi-pass membrane protein</topology>
    </subcellularLocation>
</comment>
<dbReference type="Pfam" id="PF01040">
    <property type="entry name" value="UbiA"/>
    <property type="match status" value="1"/>
</dbReference>
<keyword evidence="3" id="KW-0812">Transmembrane</keyword>
<keyword evidence="6" id="KW-0808">Transferase</keyword>
<dbReference type="GO" id="GO:0016765">
    <property type="term" value="F:transferase activity, transferring alkyl or aryl (other than methyl) groups"/>
    <property type="evidence" value="ECO:0007669"/>
    <property type="project" value="InterPro"/>
</dbReference>
<sequence length="307" mass="33187">MSKQGHGSESVATQPLALVRAMRPHHWVKNAFCAAAIVFSGNLTKLDLWWDLLVLVVAFCFASSAGYLINDVVNRHEDREHPRKRMRPVASGRVSVLAACLAAAGLAMVAVSGAGLWFAESGSDGQRAVACVAGYLGLSLVYSLVFRRVPVLDVLVLAIGFVLRVMAGAYAIGVAPSGWLIGVTYALAVLLGLGKRRGELSVLERSGGDLGSTRHALMRYVSPLEKGAVELAAVVVAAVYAMYCVHHPQAPWFLITVAPVFLGLWDYVRRTRRSVEVEVPEALMFKFGMLPICLLVWGALVIWFSLV</sequence>
<dbReference type="PANTHER" id="PTHR11048">
    <property type="entry name" value="PRENYLTRANSFERASES"/>
    <property type="match status" value="1"/>
</dbReference>
<dbReference type="GO" id="GO:0005886">
    <property type="term" value="C:plasma membrane"/>
    <property type="evidence" value="ECO:0007669"/>
    <property type="project" value="TreeGrafter"/>
</dbReference>
<reference evidence="6 7" key="1">
    <citation type="submission" date="2020-12" db="EMBL/GenBank/DDBJ databases">
        <title>Sulforoseuscoccus oceanibium gen. nov., sp. nov., a representative of the phylum Verrucomicrobia with special cytoplasmic membrane, and proposal of Sulforoseuscoccusaceae fam. nov.</title>
        <authorList>
            <person name="Xi F."/>
        </authorList>
    </citation>
    <scope>NUCLEOTIDE SEQUENCE [LARGE SCALE GENOMIC DNA]</scope>
    <source>
        <strain evidence="6 7">T37</strain>
    </source>
</reference>
<keyword evidence="2" id="KW-1003">Cell membrane</keyword>
<dbReference type="Proteomes" id="UP000475117">
    <property type="component" value="Chromosome"/>
</dbReference>
<proteinExistence type="predicted"/>
<evidence type="ECO:0000256" key="2">
    <source>
        <dbReference type="ARBA" id="ARBA00022475"/>
    </source>
</evidence>
<protein>
    <submittedName>
        <fullName evidence="6">UbiA family prenyltransferase</fullName>
    </submittedName>
</protein>
<evidence type="ECO:0000256" key="1">
    <source>
        <dbReference type="ARBA" id="ARBA00004141"/>
    </source>
</evidence>
<keyword evidence="7" id="KW-1185">Reference proteome</keyword>
<dbReference type="InterPro" id="IPR000537">
    <property type="entry name" value="UbiA_prenyltransferase"/>
</dbReference>
<name>A0A6B3LBJ4_9BACT</name>
<dbReference type="EMBL" id="CP066776">
    <property type="protein sequence ID" value="QQL45629.1"/>
    <property type="molecule type" value="Genomic_DNA"/>
</dbReference>
<dbReference type="RefSeq" id="WP_164363281.1">
    <property type="nucleotide sequence ID" value="NZ_CP066776.1"/>
</dbReference>
<dbReference type="AlphaFoldDB" id="A0A6B3LBJ4"/>
<evidence type="ECO:0000313" key="7">
    <source>
        <dbReference type="Proteomes" id="UP000475117"/>
    </source>
</evidence>
<dbReference type="KEGG" id="soa:G3M56_003300"/>
<keyword evidence="4" id="KW-1133">Transmembrane helix</keyword>
<dbReference type="GO" id="GO:0009247">
    <property type="term" value="P:glycolipid biosynthetic process"/>
    <property type="evidence" value="ECO:0007669"/>
    <property type="project" value="TreeGrafter"/>
</dbReference>
<evidence type="ECO:0000256" key="4">
    <source>
        <dbReference type="ARBA" id="ARBA00022989"/>
    </source>
</evidence>
<evidence type="ECO:0000313" key="6">
    <source>
        <dbReference type="EMBL" id="QQL45629.1"/>
    </source>
</evidence>
<dbReference type="PANTHER" id="PTHR11048:SF5">
    <property type="entry name" value="DECAPRENYL-PHOSPHATE PHOSPHORIBOSYLTRANSFERASE"/>
    <property type="match status" value="1"/>
</dbReference>
<keyword evidence="5" id="KW-0472">Membrane</keyword>